<comment type="caution">
    <text evidence="1">The sequence shown here is derived from an EMBL/GenBank/DDBJ whole genome shotgun (WGS) entry which is preliminary data.</text>
</comment>
<reference evidence="1 2" key="1">
    <citation type="submission" date="2018-03" db="EMBL/GenBank/DDBJ databases">
        <title>Aquarubrobacter algicola gen. nov., sp. nov., a novel actinobacterium isolated from shallow eutrophic lake during the end of cyanobacterial harmful algal blooms.</title>
        <authorList>
            <person name="Chun S.J."/>
        </authorList>
    </citation>
    <scope>NUCLEOTIDE SEQUENCE [LARGE SCALE GENOMIC DNA]</scope>
    <source>
        <strain evidence="1 2">Seoho-28</strain>
    </source>
</reference>
<name>A0A2T4UKJ1_9ACTN</name>
<protein>
    <submittedName>
        <fullName evidence="1">Uncharacterized protein</fullName>
    </submittedName>
</protein>
<dbReference type="AlphaFoldDB" id="A0A2T4UKJ1"/>
<accession>A0A2T4UKJ1</accession>
<keyword evidence="2" id="KW-1185">Reference proteome</keyword>
<dbReference type="Proteomes" id="UP000240739">
    <property type="component" value="Unassembled WGS sequence"/>
</dbReference>
<evidence type="ECO:0000313" key="1">
    <source>
        <dbReference type="EMBL" id="PTL59774.1"/>
    </source>
</evidence>
<proteinExistence type="predicted"/>
<dbReference type="OrthoDB" id="7190385at2"/>
<dbReference type="EMBL" id="PYYB01000001">
    <property type="protein sequence ID" value="PTL59774.1"/>
    <property type="molecule type" value="Genomic_DNA"/>
</dbReference>
<evidence type="ECO:0000313" key="2">
    <source>
        <dbReference type="Proteomes" id="UP000240739"/>
    </source>
</evidence>
<gene>
    <name evidence="1" type="ORF">C7Y72_08970</name>
</gene>
<dbReference type="RefSeq" id="WP_107568418.1">
    <property type="nucleotide sequence ID" value="NZ_PYYB01000001.1"/>
</dbReference>
<organism evidence="1 2">
    <name type="scientific">Paraconexibacter algicola</name>
    <dbReference type="NCBI Taxonomy" id="2133960"/>
    <lineage>
        <taxon>Bacteria</taxon>
        <taxon>Bacillati</taxon>
        <taxon>Actinomycetota</taxon>
        <taxon>Thermoleophilia</taxon>
        <taxon>Solirubrobacterales</taxon>
        <taxon>Paraconexibacteraceae</taxon>
        <taxon>Paraconexibacter</taxon>
    </lineage>
</organism>
<sequence>MTVAERLERARTDRELLTVEHAPTDEAFDGYVVAVGPEWFALAVVEPAVVALNGLVVLRLVDVAADAPEGTFVARALEHQGVEVPGDPGLELHATGKLLESAAARHAVVTVHTRQGEVLIGVPTSTADGRVELLEVDADAEWMDDTPVVAHEDVARVDLGGRYEQLLYELAGPPPG</sequence>